<gene>
    <name evidence="1" type="ORF">BWY04_00610</name>
</gene>
<evidence type="ECO:0000313" key="1">
    <source>
        <dbReference type="EMBL" id="OQB41816.1"/>
    </source>
</evidence>
<protein>
    <submittedName>
        <fullName evidence="1">Uncharacterized protein</fullName>
    </submittedName>
</protein>
<dbReference type="Proteomes" id="UP000485621">
    <property type="component" value="Unassembled WGS sequence"/>
</dbReference>
<sequence>MKFFNKRISPCVHFVHLVEMTVYGFNLYKM</sequence>
<organism evidence="1">
    <name type="scientific">candidate division CPR1 bacterium ADurb.Bin160</name>
    <dbReference type="NCBI Taxonomy" id="1852826"/>
    <lineage>
        <taxon>Bacteria</taxon>
        <taxon>candidate division CPR1</taxon>
    </lineage>
</organism>
<reference evidence="1" key="1">
    <citation type="submission" date="2017-02" db="EMBL/GenBank/DDBJ databases">
        <title>Delving into the versatile metabolic prowess of the omnipresent phylum Bacteroidetes.</title>
        <authorList>
            <person name="Nobu M.K."/>
            <person name="Mei R."/>
            <person name="Narihiro T."/>
            <person name="Kuroda K."/>
            <person name="Liu W.-T."/>
        </authorList>
    </citation>
    <scope>NUCLEOTIDE SEQUENCE</scope>
    <source>
        <strain evidence="1">ADurb.Bin160</strain>
    </source>
</reference>
<comment type="caution">
    <text evidence="1">The sequence shown here is derived from an EMBL/GenBank/DDBJ whole genome shotgun (WGS) entry which is preliminary data.</text>
</comment>
<dbReference type="AlphaFoldDB" id="A0A1V5ZP31"/>
<dbReference type="EMBL" id="MWDB01000010">
    <property type="protein sequence ID" value="OQB41816.1"/>
    <property type="molecule type" value="Genomic_DNA"/>
</dbReference>
<name>A0A1V5ZP31_9BACT</name>
<accession>A0A1V5ZP31</accession>
<proteinExistence type="predicted"/>